<keyword evidence="3" id="KW-1185">Reference proteome</keyword>
<feature type="domain" description="EAL" evidence="1">
    <location>
        <begin position="173"/>
        <end position="415"/>
    </location>
</feature>
<dbReference type="InterPro" id="IPR050706">
    <property type="entry name" value="Cyclic-di-GMP_PDE-like"/>
</dbReference>
<evidence type="ECO:0000313" key="3">
    <source>
        <dbReference type="Proteomes" id="UP000477849"/>
    </source>
</evidence>
<dbReference type="InterPro" id="IPR001633">
    <property type="entry name" value="EAL_dom"/>
</dbReference>
<gene>
    <name evidence="2" type="ORF">G6N76_17830</name>
</gene>
<comment type="caution">
    <text evidence="2">The sequence shown here is derived from an EMBL/GenBank/DDBJ whole genome shotgun (WGS) entry which is preliminary data.</text>
</comment>
<dbReference type="InterPro" id="IPR003018">
    <property type="entry name" value="GAF"/>
</dbReference>
<dbReference type="EMBL" id="JAAKZH010000005">
    <property type="protein sequence ID" value="NGO65535.1"/>
    <property type="molecule type" value="Genomic_DNA"/>
</dbReference>
<evidence type="ECO:0000259" key="1">
    <source>
        <dbReference type="PROSITE" id="PS50883"/>
    </source>
</evidence>
<dbReference type="InterPro" id="IPR029016">
    <property type="entry name" value="GAF-like_dom_sf"/>
</dbReference>
<reference evidence="2 3" key="1">
    <citation type="submission" date="2020-02" db="EMBL/GenBank/DDBJ databases">
        <title>Genome sequence of the type strain CCBAU10050 of Rhizobium daejeonense.</title>
        <authorList>
            <person name="Gao J."/>
            <person name="Sun J."/>
        </authorList>
    </citation>
    <scope>NUCLEOTIDE SEQUENCE [LARGE SCALE GENOMIC DNA]</scope>
    <source>
        <strain evidence="2 3">CCBAU10050</strain>
    </source>
</reference>
<name>A0A6M1S359_9HYPH</name>
<dbReference type="SMART" id="SM00065">
    <property type="entry name" value="GAF"/>
    <property type="match status" value="1"/>
</dbReference>
<dbReference type="Pfam" id="PF00563">
    <property type="entry name" value="EAL"/>
    <property type="match status" value="1"/>
</dbReference>
<dbReference type="SMART" id="SM00052">
    <property type="entry name" value="EAL"/>
    <property type="match status" value="1"/>
</dbReference>
<dbReference type="GO" id="GO:0071111">
    <property type="term" value="F:cyclic-guanylate-specific phosphodiesterase activity"/>
    <property type="evidence" value="ECO:0007669"/>
    <property type="project" value="InterPro"/>
</dbReference>
<protein>
    <submittedName>
        <fullName evidence="2">EAL domain-containing protein</fullName>
    </submittedName>
</protein>
<dbReference type="CDD" id="cd01948">
    <property type="entry name" value="EAL"/>
    <property type="match status" value="1"/>
</dbReference>
<organism evidence="2 3">
    <name type="scientific">Rhizobium daejeonense</name>
    <dbReference type="NCBI Taxonomy" id="240521"/>
    <lineage>
        <taxon>Bacteria</taxon>
        <taxon>Pseudomonadati</taxon>
        <taxon>Pseudomonadota</taxon>
        <taxon>Alphaproteobacteria</taxon>
        <taxon>Hyphomicrobiales</taxon>
        <taxon>Rhizobiaceae</taxon>
        <taxon>Rhizobium/Agrobacterium group</taxon>
        <taxon>Rhizobium</taxon>
    </lineage>
</organism>
<dbReference type="RefSeq" id="WP_163901853.1">
    <property type="nucleotide sequence ID" value="NZ_CP048427.1"/>
</dbReference>
<proteinExistence type="predicted"/>
<evidence type="ECO:0000313" key="2">
    <source>
        <dbReference type="EMBL" id="NGO65535.1"/>
    </source>
</evidence>
<accession>A0A6M1S359</accession>
<sequence>MTFFDSARQYGLHDLLFSLEQQTEADERINNILATARNCLGMDIGFIAEFAGSRRFFRYLDTHMHDAALRVGDWLPMDEGYCQRIIDGELPELIPDTAVLPAAQEVAATHAFPIGSHLSVPIRLGDGRLYGTFCCFSTRADPTLNQRDLQILRSFAQFAAFELDRSMEKRIHYWDAETRILDALEQDGLTMVYQPIVGLGDGNVLGFEALARFPFSPSRPPNVWFAEAFEVERGVDLELKAIHLGLEGTRWLPEGAYLALNASPATLLDPRFAELAKGQSPQQIVVEVTEHAGIHDYDRLGAALAPLRALGMRLAVDDAGAGYASLRHILNLKPDIIKLDAELCRDIDDDPARRALIASLVAFARDTGSTLIAEGVETAETLETLKKLGIDAAQGFHLGRPMAGIEIGKWRPSLAQDTQSLLTAPAG</sequence>
<dbReference type="Gene3D" id="3.20.20.450">
    <property type="entry name" value="EAL domain"/>
    <property type="match status" value="1"/>
</dbReference>
<dbReference type="InterPro" id="IPR035919">
    <property type="entry name" value="EAL_sf"/>
</dbReference>
<dbReference type="Pfam" id="PF13185">
    <property type="entry name" value="GAF_2"/>
    <property type="match status" value="1"/>
</dbReference>
<dbReference type="SUPFAM" id="SSF55781">
    <property type="entry name" value="GAF domain-like"/>
    <property type="match status" value="1"/>
</dbReference>
<dbReference type="PANTHER" id="PTHR33121:SF70">
    <property type="entry name" value="SIGNALING PROTEIN YKOW"/>
    <property type="match status" value="1"/>
</dbReference>
<dbReference type="Proteomes" id="UP000477849">
    <property type="component" value="Unassembled WGS sequence"/>
</dbReference>
<dbReference type="AlphaFoldDB" id="A0A6M1S359"/>
<dbReference type="PROSITE" id="PS50883">
    <property type="entry name" value="EAL"/>
    <property type="match status" value="1"/>
</dbReference>
<dbReference type="Gene3D" id="3.30.450.40">
    <property type="match status" value="1"/>
</dbReference>
<dbReference type="SUPFAM" id="SSF141868">
    <property type="entry name" value="EAL domain-like"/>
    <property type="match status" value="1"/>
</dbReference>
<dbReference type="PANTHER" id="PTHR33121">
    <property type="entry name" value="CYCLIC DI-GMP PHOSPHODIESTERASE PDEF"/>
    <property type="match status" value="1"/>
</dbReference>